<feature type="non-terminal residue" evidence="2">
    <location>
        <position position="48"/>
    </location>
</feature>
<sequence>MATSFRHAFLGKQQGRVQSESKDEQTGNSVEPLSCIHPTLDVVNPMIL</sequence>
<feature type="region of interest" description="Disordered" evidence="1">
    <location>
        <begin position="1"/>
        <end position="33"/>
    </location>
</feature>
<name>A0AAV4USJ0_CAEEX</name>
<reference evidence="2 3" key="1">
    <citation type="submission" date="2021-06" db="EMBL/GenBank/DDBJ databases">
        <title>Caerostris extrusa draft genome.</title>
        <authorList>
            <person name="Kono N."/>
            <person name="Arakawa K."/>
        </authorList>
    </citation>
    <scope>NUCLEOTIDE SEQUENCE [LARGE SCALE GENOMIC DNA]</scope>
</reference>
<comment type="caution">
    <text evidence="2">The sequence shown here is derived from an EMBL/GenBank/DDBJ whole genome shotgun (WGS) entry which is preliminary data.</text>
</comment>
<evidence type="ECO:0000313" key="2">
    <source>
        <dbReference type="EMBL" id="GIY60881.1"/>
    </source>
</evidence>
<dbReference type="AlphaFoldDB" id="A0AAV4USJ0"/>
<accession>A0AAV4USJ0</accession>
<evidence type="ECO:0000256" key="1">
    <source>
        <dbReference type="SAM" id="MobiDB-lite"/>
    </source>
</evidence>
<dbReference type="EMBL" id="BPLR01013389">
    <property type="protein sequence ID" value="GIY60881.1"/>
    <property type="molecule type" value="Genomic_DNA"/>
</dbReference>
<keyword evidence="3" id="KW-1185">Reference proteome</keyword>
<organism evidence="2 3">
    <name type="scientific">Caerostris extrusa</name>
    <name type="common">Bark spider</name>
    <name type="synonym">Caerostris bankana</name>
    <dbReference type="NCBI Taxonomy" id="172846"/>
    <lineage>
        <taxon>Eukaryota</taxon>
        <taxon>Metazoa</taxon>
        <taxon>Ecdysozoa</taxon>
        <taxon>Arthropoda</taxon>
        <taxon>Chelicerata</taxon>
        <taxon>Arachnida</taxon>
        <taxon>Araneae</taxon>
        <taxon>Araneomorphae</taxon>
        <taxon>Entelegynae</taxon>
        <taxon>Araneoidea</taxon>
        <taxon>Araneidae</taxon>
        <taxon>Caerostris</taxon>
    </lineage>
</organism>
<proteinExistence type="predicted"/>
<dbReference type="Proteomes" id="UP001054945">
    <property type="component" value="Unassembled WGS sequence"/>
</dbReference>
<gene>
    <name evidence="2" type="ORF">CEXT_146851</name>
</gene>
<protein>
    <submittedName>
        <fullName evidence="2">Uncharacterized protein</fullName>
    </submittedName>
</protein>
<evidence type="ECO:0000313" key="3">
    <source>
        <dbReference type="Proteomes" id="UP001054945"/>
    </source>
</evidence>